<dbReference type="Pfam" id="PF00082">
    <property type="entry name" value="Peptidase_S8"/>
    <property type="match status" value="1"/>
</dbReference>
<dbReference type="PROSITE" id="PS00137">
    <property type="entry name" value="SUBTILASE_HIS"/>
    <property type="match status" value="1"/>
</dbReference>
<accession>A0ABS5JZQ6</accession>
<name>A0ABS5JZQ6_9BACT</name>
<dbReference type="RefSeq" id="WP_212218145.1">
    <property type="nucleotide sequence ID" value="NZ_JAGUCO010000022.1"/>
</dbReference>
<dbReference type="NCBIfam" id="TIGR04183">
    <property type="entry name" value="Por_Secre_tail"/>
    <property type="match status" value="1"/>
</dbReference>
<dbReference type="PRINTS" id="PR00723">
    <property type="entry name" value="SUBTILISIN"/>
</dbReference>
<dbReference type="InterPro" id="IPR023828">
    <property type="entry name" value="Peptidase_S8_Ser-AS"/>
</dbReference>
<dbReference type="Pfam" id="PF18962">
    <property type="entry name" value="Por_Secre_tail"/>
    <property type="match status" value="1"/>
</dbReference>
<feature type="active site" description="Charge relay system" evidence="5">
    <location>
        <position position="432"/>
    </location>
</feature>
<comment type="caution">
    <text evidence="7">The sequence shown here is derived from an EMBL/GenBank/DDBJ whole genome shotgun (WGS) entry which is preliminary data.</text>
</comment>
<keyword evidence="2 5" id="KW-0645">Protease</keyword>
<dbReference type="SUPFAM" id="SSF52743">
    <property type="entry name" value="Subtilisin-like"/>
    <property type="match status" value="1"/>
</dbReference>
<dbReference type="InterPro" id="IPR050131">
    <property type="entry name" value="Peptidase_S8_subtilisin-like"/>
</dbReference>
<gene>
    <name evidence="7" type="ORF">KEM10_19065</name>
</gene>
<dbReference type="PROSITE" id="PS51892">
    <property type="entry name" value="SUBTILASE"/>
    <property type="match status" value="1"/>
</dbReference>
<feature type="active site" description="Charge relay system" evidence="5">
    <location>
        <position position="254"/>
    </location>
</feature>
<feature type="domain" description="Fibronectin type-III" evidence="6">
    <location>
        <begin position="501"/>
        <end position="608"/>
    </location>
</feature>
<dbReference type="EMBL" id="JAGUCO010000022">
    <property type="protein sequence ID" value="MBS2100394.1"/>
    <property type="molecule type" value="Genomic_DNA"/>
</dbReference>
<evidence type="ECO:0000259" key="6">
    <source>
        <dbReference type="PROSITE" id="PS50853"/>
    </source>
</evidence>
<dbReference type="InterPro" id="IPR013783">
    <property type="entry name" value="Ig-like_fold"/>
</dbReference>
<dbReference type="InterPro" id="IPR036852">
    <property type="entry name" value="Peptidase_S8/S53_dom_sf"/>
</dbReference>
<evidence type="ECO:0000256" key="3">
    <source>
        <dbReference type="ARBA" id="ARBA00022801"/>
    </source>
</evidence>
<dbReference type="Gene3D" id="2.60.40.10">
    <property type="entry name" value="Immunoglobulins"/>
    <property type="match status" value="3"/>
</dbReference>
<keyword evidence="8" id="KW-1185">Reference proteome</keyword>
<dbReference type="SUPFAM" id="SSF49265">
    <property type="entry name" value="Fibronectin type III"/>
    <property type="match status" value="1"/>
</dbReference>
<protein>
    <submittedName>
        <fullName evidence="7">S8 family serine peptidase</fullName>
    </submittedName>
</protein>
<dbReference type="Gene3D" id="3.40.50.200">
    <property type="entry name" value="Peptidase S8/S53 domain"/>
    <property type="match status" value="1"/>
</dbReference>
<evidence type="ECO:0000256" key="4">
    <source>
        <dbReference type="ARBA" id="ARBA00022825"/>
    </source>
</evidence>
<dbReference type="InterPro" id="IPR026444">
    <property type="entry name" value="Secre_tail"/>
</dbReference>
<dbReference type="SMART" id="SM00060">
    <property type="entry name" value="FN3"/>
    <property type="match status" value="1"/>
</dbReference>
<dbReference type="InterPro" id="IPR015500">
    <property type="entry name" value="Peptidase_S8_subtilisin-rel"/>
</dbReference>
<dbReference type="InterPro" id="IPR022398">
    <property type="entry name" value="Peptidase_S8_His-AS"/>
</dbReference>
<dbReference type="PANTHER" id="PTHR43806:SF11">
    <property type="entry name" value="CEREVISIN-RELATED"/>
    <property type="match status" value="1"/>
</dbReference>
<evidence type="ECO:0000313" key="7">
    <source>
        <dbReference type="EMBL" id="MBS2100394.1"/>
    </source>
</evidence>
<dbReference type="CDD" id="cd00063">
    <property type="entry name" value="FN3"/>
    <property type="match status" value="1"/>
</dbReference>
<organism evidence="7 8">
    <name type="scientific">Carboxylicivirga linearis</name>
    <dbReference type="NCBI Taxonomy" id="1628157"/>
    <lineage>
        <taxon>Bacteria</taxon>
        <taxon>Pseudomonadati</taxon>
        <taxon>Bacteroidota</taxon>
        <taxon>Bacteroidia</taxon>
        <taxon>Marinilabiliales</taxon>
        <taxon>Marinilabiliaceae</taxon>
        <taxon>Carboxylicivirga</taxon>
    </lineage>
</organism>
<dbReference type="PANTHER" id="PTHR43806">
    <property type="entry name" value="PEPTIDASE S8"/>
    <property type="match status" value="1"/>
</dbReference>
<dbReference type="InterPro" id="IPR000209">
    <property type="entry name" value="Peptidase_S8/S53_dom"/>
</dbReference>
<comment type="similarity">
    <text evidence="1 5">Belongs to the peptidase S8 family.</text>
</comment>
<dbReference type="PROSITE" id="PS00138">
    <property type="entry name" value="SUBTILASE_SER"/>
    <property type="match status" value="1"/>
</dbReference>
<feature type="active site" description="Charge relay system" evidence="5">
    <location>
        <position position="199"/>
    </location>
</feature>
<evidence type="ECO:0000256" key="1">
    <source>
        <dbReference type="ARBA" id="ARBA00011073"/>
    </source>
</evidence>
<keyword evidence="4 5" id="KW-0720">Serine protease</keyword>
<evidence type="ECO:0000313" key="8">
    <source>
        <dbReference type="Proteomes" id="UP000708576"/>
    </source>
</evidence>
<dbReference type="InterPro" id="IPR003961">
    <property type="entry name" value="FN3_dom"/>
</dbReference>
<dbReference type="Proteomes" id="UP000708576">
    <property type="component" value="Unassembled WGS sequence"/>
</dbReference>
<evidence type="ECO:0000256" key="5">
    <source>
        <dbReference type="PROSITE-ProRule" id="PRU01240"/>
    </source>
</evidence>
<proteinExistence type="inferred from homology"/>
<reference evidence="7 8" key="1">
    <citation type="journal article" date="2015" name="Int. J. Syst. Evol. Microbiol.">
        <title>Carboxylicivirga linearis sp. nov., isolated from a sea cucumber culture pond.</title>
        <authorList>
            <person name="Wang F.Q."/>
            <person name="Zhou Y.X."/>
            <person name="Lin X.Z."/>
            <person name="Chen G.J."/>
            <person name="Du Z.J."/>
        </authorList>
    </citation>
    <scope>NUCLEOTIDE SEQUENCE [LARGE SCALE GENOMIC DNA]</scope>
    <source>
        <strain evidence="7 8">FB218</strain>
    </source>
</reference>
<sequence>MNKYIHKFLIALFIIVGVSGEILAQNYIDGKKKGAIRVKMNATLQASLKSIKSTRKGVETGIVPFDAVSNQVSAKEMKRVFRFSPKFEERHQASGLHLWYEIEFDPTLDPKEVAKQYAQLDEVKVATVIPQVTLIGSEAIVNSSVSSTESTFNDPLLGDQWHYNNDGSQSWAEAGADINLAKAWEIETGSSDVIVAIIDGGINVEHPDLIDALWTNDAELNGIEGIDDDGNGFVDDIYGYNFVLGQGNITTHYHGTHVAGTVGAVNNNQEGVAGIAGGNGSNLGVRLMSCQIFTEEGGAGGYAEAIVYAADMGAVIGQNSWGWSTDGAYDQAVLDAIDYFNANAGSYAGSPMKGGVSIFAAGNLGYELDIYPAAYEPCIAVAAMGPDFKKAPYSVFADWVDVTAPGGNASLAKEAQVLSTYSSAYGYLQGTSMACPHVSGIAALVVSKFKADEFTADQLKQHLLTSVHDINPYLTDLTTGKMGNGYIDAYLALQSGDPSIVPNAVTDLSVETAQDFATFFWSVPVDADDEKAVSYNLYWSKEPFTEANIQAAGSKVVNEFYANVGDQVTHTIEGLDAQTTYYFAIKAFDRWGNGSSLSNVISVATNNGPEITMGNPLEFDIDVQSNPISNQIFTFENTGEGVLNWQAHLGLDTLSLTPFTTKQVTYPAFDNAPVLTGVGADDIIVDGLVAAPSYESIDERLRYVEYSTNATKRIGENDTTITNSAATWYKVDNDEGFNLTNMWLNLQVDPQTGPIVIEIWKGSVLKDATLLSAQNYLTKTAFWTSHYIELEEQINFEKGDVFWVVVHIPSGNLYPLGIAEEDSDEYSERCFISFNGGSSWSPLAAEINKDIYVWSWVMRSSMNDLGEYITLSPQDGVLTSGSSQDIALEINADNLIDGYYEDNLVVISNDPANKVARGKIKFNVTGHQPILSSSKTVDFGNVFVGDSKTLDIQIVNKGLRGYQLLEDGYTSSNSDIFIPEGVVSGETIPALDEGWVRVTFAPDNEGIFNSIISITNEQGYTHQFTVHGVSVSPADILVADTESDTSEVVIPGGLTVGDAIANRTFTITNNGHYPLHYKVPKFSPDYEVEGLIKPANNFGYTYDYVLADDNADPVAHNWEDIISSGTSLMEELRGPKYAVEREIGFSFPFRDRFYNKVWINEQGALIFGEEGDKNLDWVTGSEITPIYLRDFDMITATMMAPKMRDNTEISYRQEDGMFRVQYKNILYGSTVGVNMQIVLHANGDVDILFYKSVYNPSYLISIIDRDNKDIALIHNSQYPVPMANGIENYNQYKEFFHFYHPGENLITNVTNPSGTVQPGESASLEVSFNTEGVLQDSIYERLAIVSNDPDLPVTKYTVSANFVAGGSAQLTAEDESIDFGDVFKTDSVIYVTSLTNSGTAPISITDLAFQTGGLFTTEKIDDLPIVVKARQSVHLPVKINTGIQADPAAGTVNDVLIVTDENSNTNEIALQGTIIENPIINVSPVEGITQTLVAGETIERQFTISNDGDGELEYAIVPGTWFYLKDTNQPQGSEIKDFDYVHEKGDGIGYVDITESAAHTNLESKFLDDRIPYFKLPLKNDYPYYGQKYDTLYISVMGWMSFIEPEIEALVDRPTNIPEVDNMKGAIAPMAAFHLPYYYSQRQKQGVYYQEEEDRVIVSWEDFFPLAGGRIEYSFQAIIYSNGKIEFNYKDLEYPNIAAVVGVEKPNEEEGLLIWRDYMPSMPNDSELMSYSVFPVVKQQVAPNSSATVDMILDATVVNDGTYSSNIIIKNNSVGEIDQELPVELTVIGTPNLEVKGNNPEYVWYVEGKSYDFDLTIENTGTKTVTVDHEELTANPEIELFYVYPEVLNSRGNVLAPAGEIPINEFVGQIAYVEIWSKLGPVKFEVGDGTKLAPGDNWKMVMRYTPSSPAQSVSTFKLFDTNLAEVFSSQLLVESKMPPAITISEDNITEYAVDDSYTGNRNLVIGNINGSGDLEWNIDLIFNRGKQDAESTASPSLKSSGQLPQLYSGTTTETAQLKSTNENTYNRSITYTDELTKNNNIGFGAGLSFMSATKFKAPDDGFYLSDIETYYVHESVLSGVITVEIKAGGDNIYNASVIGKGSLSLAYDAPDADVGEYVSINLNEPVFIYPNEDFYVVITYPLGVTKPQGVVFTEMENIVADRFFFNYQGDWFDMVTQGGFENMAFMVKAHELNYEQRTWLTIEGDVTGTTVVGQESEVKLNFNAAFAQEIKNNAQLVIISNDPIDNEKVVDVNLLMNEAPYVVLSEGDQKVEENQTTTLTFSVVDNEGDSFTNEVITDADWITYTDNNSEIILNLAPDYYAQGIHTIQIITKDEHDVERNTSFEIQVINVNRSPELTESAVDTTVVWEHGDFELIFSDLINDVDNDEMTYTIQVIDEDVLAMMYNNGRAILTPQMIGSSEVQITGRDQYGASVKGSFIINVIHRTAIDDNELNRIEIYPNPATDFIRIDWKDWADGDVMIRLTNAAGEIIQQKNVQVGLSATYTMIISDLAKGLYMMEVISDEQTHKHKIIKQ</sequence>
<evidence type="ECO:0000256" key="2">
    <source>
        <dbReference type="ARBA" id="ARBA00022670"/>
    </source>
</evidence>
<keyword evidence="3 5" id="KW-0378">Hydrolase</keyword>
<dbReference type="InterPro" id="IPR036116">
    <property type="entry name" value="FN3_sf"/>
</dbReference>
<dbReference type="PROSITE" id="PS50853">
    <property type="entry name" value="FN3"/>
    <property type="match status" value="1"/>
</dbReference>